<dbReference type="EMBL" id="JTJJ01000018">
    <property type="protein sequence ID" value="KHJ69271.1"/>
    <property type="molecule type" value="Genomic_DNA"/>
</dbReference>
<gene>
    <name evidence="2" type="ORF">QU24_04310</name>
</gene>
<organism evidence="2 3">
    <name type="scientific">Pantoea rodasii</name>
    <dbReference type="NCBI Taxonomy" id="1076549"/>
    <lineage>
        <taxon>Bacteria</taxon>
        <taxon>Pseudomonadati</taxon>
        <taxon>Pseudomonadota</taxon>
        <taxon>Gammaproteobacteria</taxon>
        <taxon>Enterobacterales</taxon>
        <taxon>Erwiniaceae</taxon>
        <taxon>Pantoea</taxon>
    </lineage>
</organism>
<sequence length="61" mass="7087">MHEIIKWGVRLAGSISLTSLIAIPFGHYSPHYLTALDCIMMSIWGHTEWENHRDKRDHKAD</sequence>
<keyword evidence="1" id="KW-0812">Transmembrane</keyword>
<keyword evidence="1" id="KW-1133">Transmembrane helix</keyword>
<keyword evidence="1" id="KW-0472">Membrane</keyword>
<evidence type="ECO:0000256" key="1">
    <source>
        <dbReference type="SAM" id="Phobius"/>
    </source>
</evidence>
<reference evidence="2 3" key="1">
    <citation type="submission" date="2014-11" db="EMBL/GenBank/DDBJ databases">
        <title>Genome sequencing of Pantoea rodasii ND03.</title>
        <authorList>
            <person name="Muhamad Yunos N.Y."/>
            <person name="Chan K.-G."/>
        </authorList>
    </citation>
    <scope>NUCLEOTIDE SEQUENCE [LARGE SCALE GENOMIC DNA]</scope>
    <source>
        <strain evidence="2 3">ND03</strain>
    </source>
</reference>
<name>A0A0B1RC77_9GAMM</name>
<dbReference type="AlphaFoldDB" id="A0A0B1RC77"/>
<protein>
    <submittedName>
        <fullName evidence="2">Uncharacterized protein</fullName>
    </submittedName>
</protein>
<feature type="transmembrane region" description="Helical" evidence="1">
    <location>
        <begin position="7"/>
        <end position="25"/>
    </location>
</feature>
<comment type="caution">
    <text evidence="2">The sequence shown here is derived from an EMBL/GenBank/DDBJ whole genome shotgun (WGS) entry which is preliminary data.</text>
</comment>
<proteinExistence type="predicted"/>
<dbReference type="Proteomes" id="UP000030853">
    <property type="component" value="Unassembled WGS sequence"/>
</dbReference>
<evidence type="ECO:0000313" key="2">
    <source>
        <dbReference type="EMBL" id="KHJ69271.1"/>
    </source>
</evidence>
<accession>A0A0B1RC77</accession>
<evidence type="ECO:0000313" key="3">
    <source>
        <dbReference type="Proteomes" id="UP000030853"/>
    </source>
</evidence>